<reference evidence="12" key="1">
    <citation type="submission" date="2020-08" db="EMBL/GenBank/DDBJ databases">
        <title>Whole genome shotgun sequence of Polymorphospora rubra NBRC 101157.</title>
        <authorList>
            <person name="Komaki H."/>
            <person name="Tamura T."/>
        </authorList>
    </citation>
    <scope>NUCLEOTIDE SEQUENCE</scope>
    <source>
        <strain evidence="12">NBRC 101157</strain>
    </source>
</reference>
<dbReference type="RefSeq" id="WP_212822068.1">
    <property type="nucleotide sequence ID" value="NZ_AP023359.1"/>
</dbReference>
<evidence type="ECO:0000259" key="11">
    <source>
        <dbReference type="Pfam" id="PF02223"/>
    </source>
</evidence>
<keyword evidence="8 10" id="KW-0067">ATP-binding</keyword>
<dbReference type="PANTHER" id="PTHR10344:SF4">
    <property type="entry name" value="UMP-CMP KINASE 2, MITOCHONDRIAL"/>
    <property type="match status" value="1"/>
</dbReference>
<evidence type="ECO:0000313" key="13">
    <source>
        <dbReference type="Proteomes" id="UP000680866"/>
    </source>
</evidence>
<dbReference type="SUPFAM" id="SSF52540">
    <property type="entry name" value="P-loop containing nucleoside triphosphate hydrolases"/>
    <property type="match status" value="1"/>
</dbReference>
<dbReference type="PANTHER" id="PTHR10344">
    <property type="entry name" value="THYMIDYLATE KINASE"/>
    <property type="match status" value="1"/>
</dbReference>
<evidence type="ECO:0000256" key="6">
    <source>
        <dbReference type="ARBA" id="ARBA00022741"/>
    </source>
</evidence>
<dbReference type="EMBL" id="AP023359">
    <property type="protein sequence ID" value="BCJ63998.1"/>
    <property type="molecule type" value="Genomic_DNA"/>
</dbReference>
<dbReference type="GO" id="GO:0004798">
    <property type="term" value="F:dTMP kinase activity"/>
    <property type="evidence" value="ECO:0007669"/>
    <property type="project" value="UniProtKB-UniRule"/>
</dbReference>
<dbReference type="GO" id="GO:0006227">
    <property type="term" value="P:dUDP biosynthetic process"/>
    <property type="evidence" value="ECO:0007669"/>
    <property type="project" value="TreeGrafter"/>
</dbReference>
<dbReference type="Pfam" id="PF02223">
    <property type="entry name" value="Thymidylate_kin"/>
    <property type="match status" value="1"/>
</dbReference>
<comment type="function">
    <text evidence="10">Phosphorylation of dTMP to form dTDP in both de novo and salvage pathways of dTTP synthesis.</text>
</comment>
<evidence type="ECO:0000256" key="9">
    <source>
        <dbReference type="ARBA" id="ARBA00048743"/>
    </source>
</evidence>
<keyword evidence="5 10" id="KW-0545">Nucleotide biosynthesis</keyword>
<sequence>MAPVPQHRSTSGNDADTTRRPRAIALVGIDGSGKTTQAHQLADLLTAGGMPATYWQNAGGRRWLGRLARRLGRRDPQHLLGRTGLLFVESVLRWLAIARALLRSTLRRRVAVMDRYAACQYASIRAHGGHRWEVVARAFYRIFPAPDVTFLLDVAPAEAYRRIEERGTDHESMEFLAASVAAYRSLPEHPRFVVVDANGTPAEVTAAILDHLAERFPVRPSTGPVAGPVDGLPPPAGPAVPGPGVARIATRSA</sequence>
<dbReference type="CDD" id="cd01672">
    <property type="entry name" value="TMPK"/>
    <property type="match status" value="1"/>
</dbReference>
<dbReference type="Proteomes" id="UP000680866">
    <property type="component" value="Chromosome"/>
</dbReference>
<accession>A0A810MXC0</accession>
<dbReference type="AlphaFoldDB" id="A0A810MXC0"/>
<dbReference type="InterPro" id="IPR039430">
    <property type="entry name" value="Thymidylate_kin-like_dom"/>
</dbReference>
<evidence type="ECO:0000256" key="1">
    <source>
        <dbReference type="ARBA" id="ARBA00009776"/>
    </source>
</evidence>
<comment type="similarity">
    <text evidence="1 10">Belongs to the thymidylate kinase family.</text>
</comment>
<dbReference type="Gene3D" id="3.40.50.300">
    <property type="entry name" value="P-loop containing nucleotide triphosphate hydrolases"/>
    <property type="match status" value="1"/>
</dbReference>
<evidence type="ECO:0000256" key="7">
    <source>
        <dbReference type="ARBA" id="ARBA00022777"/>
    </source>
</evidence>
<dbReference type="KEGG" id="pry:Prubr_10190"/>
<keyword evidence="7 10" id="KW-0418">Kinase</keyword>
<dbReference type="EC" id="2.7.4.9" evidence="2 10"/>
<feature type="binding site" evidence="10">
    <location>
        <begin position="28"/>
        <end position="35"/>
    </location>
    <ligand>
        <name>ATP</name>
        <dbReference type="ChEBI" id="CHEBI:30616"/>
    </ligand>
</feature>
<feature type="domain" description="Thymidylate kinase-like" evidence="11">
    <location>
        <begin position="28"/>
        <end position="208"/>
    </location>
</feature>
<evidence type="ECO:0000256" key="8">
    <source>
        <dbReference type="ARBA" id="ARBA00022840"/>
    </source>
</evidence>
<name>A0A810MXC0_9ACTN</name>
<keyword evidence="6 10" id="KW-0547">Nucleotide-binding</keyword>
<keyword evidence="4 10" id="KW-0808">Transferase</keyword>
<dbReference type="GO" id="GO:0006235">
    <property type="term" value="P:dTTP biosynthetic process"/>
    <property type="evidence" value="ECO:0007669"/>
    <property type="project" value="UniProtKB-UniRule"/>
</dbReference>
<comment type="catalytic activity">
    <reaction evidence="9 10">
        <text>dTMP + ATP = dTDP + ADP</text>
        <dbReference type="Rhea" id="RHEA:13517"/>
        <dbReference type="ChEBI" id="CHEBI:30616"/>
        <dbReference type="ChEBI" id="CHEBI:58369"/>
        <dbReference type="ChEBI" id="CHEBI:63528"/>
        <dbReference type="ChEBI" id="CHEBI:456216"/>
        <dbReference type="EC" id="2.7.4.9"/>
    </reaction>
</comment>
<dbReference type="GO" id="GO:0005524">
    <property type="term" value="F:ATP binding"/>
    <property type="evidence" value="ECO:0007669"/>
    <property type="project" value="UniProtKB-UniRule"/>
</dbReference>
<gene>
    <name evidence="12" type="primary">tmk_1</name>
    <name evidence="10" type="synonym">tmk</name>
    <name evidence="12" type="ORF">Prubr_10190</name>
</gene>
<evidence type="ECO:0000256" key="5">
    <source>
        <dbReference type="ARBA" id="ARBA00022727"/>
    </source>
</evidence>
<dbReference type="HAMAP" id="MF_00165">
    <property type="entry name" value="Thymidylate_kinase"/>
    <property type="match status" value="1"/>
</dbReference>
<evidence type="ECO:0000256" key="2">
    <source>
        <dbReference type="ARBA" id="ARBA00012980"/>
    </source>
</evidence>
<evidence type="ECO:0000313" key="12">
    <source>
        <dbReference type="EMBL" id="BCJ63998.1"/>
    </source>
</evidence>
<dbReference type="InterPro" id="IPR027417">
    <property type="entry name" value="P-loop_NTPase"/>
</dbReference>
<protein>
    <recommendedName>
        <fullName evidence="3 10">Thymidylate kinase</fullName>
        <ecNumber evidence="2 10">2.7.4.9</ecNumber>
    </recommendedName>
    <alternativeName>
        <fullName evidence="10">dTMP kinase</fullName>
    </alternativeName>
</protein>
<keyword evidence="13" id="KW-1185">Reference proteome</keyword>
<proteinExistence type="inferred from homology"/>
<dbReference type="GO" id="GO:0005737">
    <property type="term" value="C:cytoplasm"/>
    <property type="evidence" value="ECO:0007669"/>
    <property type="project" value="TreeGrafter"/>
</dbReference>
<evidence type="ECO:0000256" key="4">
    <source>
        <dbReference type="ARBA" id="ARBA00022679"/>
    </source>
</evidence>
<evidence type="ECO:0000256" key="10">
    <source>
        <dbReference type="HAMAP-Rule" id="MF_00165"/>
    </source>
</evidence>
<dbReference type="GO" id="GO:0006233">
    <property type="term" value="P:dTDP biosynthetic process"/>
    <property type="evidence" value="ECO:0007669"/>
    <property type="project" value="InterPro"/>
</dbReference>
<organism evidence="12 13">
    <name type="scientific">Polymorphospora rubra</name>
    <dbReference type="NCBI Taxonomy" id="338584"/>
    <lineage>
        <taxon>Bacteria</taxon>
        <taxon>Bacillati</taxon>
        <taxon>Actinomycetota</taxon>
        <taxon>Actinomycetes</taxon>
        <taxon>Micromonosporales</taxon>
        <taxon>Micromonosporaceae</taxon>
        <taxon>Polymorphospora</taxon>
    </lineage>
</organism>
<evidence type="ECO:0000256" key="3">
    <source>
        <dbReference type="ARBA" id="ARBA00017144"/>
    </source>
</evidence>
<dbReference type="InterPro" id="IPR018094">
    <property type="entry name" value="Thymidylate_kinase"/>
</dbReference>